<evidence type="ECO:0000313" key="3">
    <source>
        <dbReference type="EMBL" id="AFQ44095.1"/>
    </source>
</evidence>
<name>J7IR24_DESMD</name>
<dbReference type="HOGENOM" id="CLU_1913681_0_0_9"/>
<feature type="compositionally biased region" description="Basic and acidic residues" evidence="1">
    <location>
        <begin position="79"/>
        <end position="89"/>
    </location>
</feature>
<proteinExistence type="predicted"/>
<sequence length="132" mass="15026">MDKCVDIVSERKIREAIERGELKNLPGAGKPVTIENFYFLPPEFKFAYTVLKNGGYLNEANDDKPVAFSTSNSIDLPKEHLSDSIRTDQEMSSSSLDSDKIDSNAKHINNTEYFQEKALGFNIIRDCRRGRY</sequence>
<feature type="domain" description="DnaJ homologue subfamily C member 28 conserved" evidence="2">
    <location>
        <begin position="10"/>
        <end position="59"/>
    </location>
</feature>
<dbReference type="STRING" id="768704.Desmer_2156"/>
<dbReference type="RefSeq" id="WP_014903009.1">
    <property type="nucleotide sequence ID" value="NC_018515.1"/>
</dbReference>
<keyword evidence="4" id="KW-1185">Reference proteome</keyword>
<reference evidence="3 4" key="1">
    <citation type="journal article" date="2012" name="J. Bacteriol.">
        <title>Complete genome sequences of Desulfosporosinus orientis DSM765T, Desulfosporosinus youngiae DSM17734T, Desulfosporosinus meridiei DSM13257T, and Desulfosporosinus acidiphilus DSM22704T.</title>
        <authorList>
            <person name="Pester M."/>
            <person name="Brambilla E."/>
            <person name="Alazard D."/>
            <person name="Rattei T."/>
            <person name="Weinmaier T."/>
            <person name="Han J."/>
            <person name="Lucas S."/>
            <person name="Lapidus A."/>
            <person name="Cheng J.F."/>
            <person name="Goodwin L."/>
            <person name="Pitluck S."/>
            <person name="Peters L."/>
            <person name="Ovchinnikova G."/>
            <person name="Teshima H."/>
            <person name="Detter J.C."/>
            <person name="Han C.S."/>
            <person name="Tapia R."/>
            <person name="Land M.L."/>
            <person name="Hauser L."/>
            <person name="Kyrpides N.C."/>
            <person name="Ivanova N.N."/>
            <person name="Pagani I."/>
            <person name="Huntmann M."/>
            <person name="Wei C.L."/>
            <person name="Davenport K.W."/>
            <person name="Daligault H."/>
            <person name="Chain P.S."/>
            <person name="Chen A."/>
            <person name="Mavromatis K."/>
            <person name="Markowitz V."/>
            <person name="Szeto E."/>
            <person name="Mikhailova N."/>
            <person name="Pati A."/>
            <person name="Wagner M."/>
            <person name="Woyke T."/>
            <person name="Ollivier B."/>
            <person name="Klenk H.P."/>
            <person name="Spring S."/>
            <person name="Loy A."/>
        </authorList>
    </citation>
    <scope>NUCLEOTIDE SEQUENCE [LARGE SCALE GENOMIC DNA]</scope>
    <source>
        <strain evidence="4">ATCC BAA-275 / DSM 13257 / NCIMB 13706 / S10</strain>
    </source>
</reference>
<dbReference type="AlphaFoldDB" id="J7IR24"/>
<evidence type="ECO:0000259" key="2">
    <source>
        <dbReference type="Pfam" id="PF09350"/>
    </source>
</evidence>
<reference evidence="4" key="2">
    <citation type="submission" date="2012-08" db="EMBL/GenBank/DDBJ databases">
        <title>Finished genome of Desulfosporosinus meridiei DSM 13257.</title>
        <authorList>
            <person name="Huntemann M."/>
            <person name="Wei C.-L."/>
            <person name="Han J."/>
            <person name="Detter J.C."/>
            <person name="Han C."/>
            <person name="Davenport K."/>
            <person name="Daligault H."/>
            <person name="Erkkila T."/>
            <person name="Gu W."/>
            <person name="Munk A.C.C."/>
            <person name="Teshima H."/>
            <person name="Xu Y."/>
            <person name="Chain P."/>
            <person name="Tapia R."/>
            <person name="Chen A."/>
            <person name="Krypides N."/>
            <person name="Mavromatis K."/>
            <person name="Markowitz V."/>
            <person name="Szeto E."/>
            <person name="Ivanova N."/>
            <person name="Mikhailova N."/>
            <person name="Ovchinnikova G."/>
            <person name="Pagani I."/>
            <person name="Pati A."/>
            <person name="Goodwin L."/>
            <person name="Peters L."/>
            <person name="Pitluck S."/>
            <person name="Woyke T."/>
            <person name="Pester M."/>
            <person name="Spring S."/>
            <person name="Ollivier B."/>
            <person name="Rattei T."/>
            <person name="Klenk H.-P."/>
            <person name="Wagner M."/>
            <person name="Loy A."/>
        </authorList>
    </citation>
    <scope>NUCLEOTIDE SEQUENCE [LARGE SCALE GENOMIC DNA]</scope>
    <source>
        <strain evidence="4">ATCC BAA-275 / DSM 13257 / NCIMB 13706 / S10</strain>
    </source>
</reference>
<dbReference type="Pfam" id="PF09350">
    <property type="entry name" value="DJC28_CD"/>
    <property type="match status" value="1"/>
</dbReference>
<organism evidence="3 4">
    <name type="scientific">Desulfosporosinus meridiei (strain ATCC BAA-275 / DSM 13257 / KCTC 12902 / NCIMB 13706 / S10)</name>
    <dbReference type="NCBI Taxonomy" id="768704"/>
    <lineage>
        <taxon>Bacteria</taxon>
        <taxon>Bacillati</taxon>
        <taxon>Bacillota</taxon>
        <taxon>Clostridia</taxon>
        <taxon>Eubacteriales</taxon>
        <taxon>Desulfitobacteriaceae</taxon>
        <taxon>Desulfosporosinus</taxon>
    </lineage>
</organism>
<dbReference type="OrthoDB" id="9798476at2"/>
<evidence type="ECO:0000313" key="4">
    <source>
        <dbReference type="Proteomes" id="UP000005262"/>
    </source>
</evidence>
<evidence type="ECO:0000256" key="1">
    <source>
        <dbReference type="SAM" id="MobiDB-lite"/>
    </source>
</evidence>
<dbReference type="Proteomes" id="UP000005262">
    <property type="component" value="Chromosome"/>
</dbReference>
<dbReference type="InterPro" id="IPR018961">
    <property type="entry name" value="DnaJ_homolog_subfam-C_membr-28"/>
</dbReference>
<protein>
    <recommendedName>
        <fullName evidence="2">DnaJ homologue subfamily C member 28 conserved domain-containing protein</fullName>
    </recommendedName>
</protein>
<gene>
    <name evidence="3" type="ordered locus">Desmer_2156</name>
</gene>
<dbReference type="EMBL" id="CP003629">
    <property type="protein sequence ID" value="AFQ44095.1"/>
    <property type="molecule type" value="Genomic_DNA"/>
</dbReference>
<accession>J7IR24</accession>
<feature type="region of interest" description="Disordered" evidence="1">
    <location>
        <begin position="79"/>
        <end position="102"/>
    </location>
</feature>
<dbReference type="KEGG" id="dmi:Desmer_2156"/>